<dbReference type="Proteomes" id="UP000789901">
    <property type="component" value="Unassembled WGS sequence"/>
</dbReference>
<evidence type="ECO:0000313" key="1">
    <source>
        <dbReference type="EMBL" id="CAG8830276.1"/>
    </source>
</evidence>
<name>A0ABN7WF89_GIGMA</name>
<protein>
    <submittedName>
        <fullName evidence="1">19936_t:CDS:1</fullName>
    </submittedName>
</protein>
<keyword evidence="2" id="KW-1185">Reference proteome</keyword>
<feature type="non-terminal residue" evidence="1">
    <location>
        <position position="78"/>
    </location>
</feature>
<reference evidence="1 2" key="1">
    <citation type="submission" date="2021-06" db="EMBL/GenBank/DDBJ databases">
        <authorList>
            <person name="Kallberg Y."/>
            <person name="Tangrot J."/>
            <person name="Rosling A."/>
        </authorList>
    </citation>
    <scope>NUCLEOTIDE SEQUENCE [LARGE SCALE GENOMIC DNA]</scope>
    <source>
        <strain evidence="1 2">120-4 pot B 10/14</strain>
    </source>
</reference>
<evidence type="ECO:0000313" key="2">
    <source>
        <dbReference type="Proteomes" id="UP000789901"/>
    </source>
</evidence>
<gene>
    <name evidence="1" type="ORF">GMARGA_LOCUS30263</name>
</gene>
<accession>A0ABN7WF89</accession>
<sequence length="78" mass="9147">MIEAVDNRDELIKYSFNIIWKATEGKITKATFNTNPLFFITFFLNDETSETLYLDAPNVVLIKRENFLKVLNLTEQNE</sequence>
<comment type="caution">
    <text evidence="1">The sequence shown here is derived from an EMBL/GenBank/DDBJ whole genome shotgun (WGS) entry which is preliminary data.</text>
</comment>
<organism evidence="1 2">
    <name type="scientific">Gigaspora margarita</name>
    <dbReference type="NCBI Taxonomy" id="4874"/>
    <lineage>
        <taxon>Eukaryota</taxon>
        <taxon>Fungi</taxon>
        <taxon>Fungi incertae sedis</taxon>
        <taxon>Mucoromycota</taxon>
        <taxon>Glomeromycotina</taxon>
        <taxon>Glomeromycetes</taxon>
        <taxon>Diversisporales</taxon>
        <taxon>Gigasporaceae</taxon>
        <taxon>Gigaspora</taxon>
    </lineage>
</organism>
<proteinExistence type="predicted"/>
<dbReference type="EMBL" id="CAJVQB010042304">
    <property type="protein sequence ID" value="CAG8830276.1"/>
    <property type="molecule type" value="Genomic_DNA"/>
</dbReference>